<dbReference type="PANTHER" id="PTHR19134:SF562">
    <property type="entry name" value="PROTEIN-TYROSINE-PHOSPHATASE"/>
    <property type="match status" value="1"/>
</dbReference>
<evidence type="ECO:0000256" key="1">
    <source>
        <dbReference type="ARBA" id="ARBA00009580"/>
    </source>
</evidence>
<dbReference type="PANTHER" id="PTHR19134">
    <property type="entry name" value="RECEPTOR-TYPE TYROSINE-PROTEIN PHOSPHATASE"/>
    <property type="match status" value="1"/>
</dbReference>
<feature type="domain" description="Tyrosine-protein phosphatase" evidence="6">
    <location>
        <begin position="117"/>
        <end position="366"/>
    </location>
</feature>
<evidence type="ECO:0000256" key="3">
    <source>
        <dbReference type="ARBA" id="ARBA00022801"/>
    </source>
</evidence>
<dbReference type="PRINTS" id="PR00700">
    <property type="entry name" value="PRTYPHPHTASE"/>
</dbReference>
<reference evidence="9" key="2">
    <citation type="submission" date="2020-10" db="UniProtKB">
        <authorList>
            <consortium name="WormBaseParasite"/>
        </authorList>
    </citation>
    <scope>IDENTIFICATION</scope>
</reference>
<dbReference type="PROSITE" id="PS50056">
    <property type="entry name" value="TYR_PHOSPHATASE_2"/>
    <property type="match status" value="1"/>
</dbReference>
<keyword evidence="3" id="KW-0378">Hydrolase</keyword>
<dbReference type="PROSITE" id="PS50055">
    <property type="entry name" value="TYR_PHOSPHATASE_PTP"/>
    <property type="match status" value="1"/>
</dbReference>
<sequence length="391" mass="44035">MSSQEKEKHSGESTAPEISGRESKLSDERHHHGASSATGTTTTDADTYTGRTAQFTSPASFPLKPGQFLHDVRDRERSLVSFANNLRAMSVFDVFFDYTRVISQDAKQSAYEFSRAENDAVNRYRDIRCVDATRVNVPGADGKNYIHANYVDGFREVHKFILTQAPLSTSVQRFWDMIWQEKSTLIISLTVLDGERTALYIPTKSGESIAFGEIKIVNMGTRHIRDSYDATVLMVAKGDSQARKLLHIAFYAWPDKGTPTRPTEVLYMLDDANHNRKLLVDEAVKKGWLPAGQVSPIVVHCLAGVGRSGALAALDICIAKLDHTHGRDNGPCLDVRDTVLRIRTQREMAVQKPEQYLFLHLATLEYAIRRRYFDSIDCVDLSKFMLKKEDK</sequence>
<protein>
    <recommendedName>
        <fullName evidence="2">protein-tyrosine-phosphatase</fullName>
        <ecNumber evidence="2">3.1.3.48</ecNumber>
    </recommendedName>
</protein>
<proteinExistence type="inferred from homology"/>
<dbReference type="CDD" id="cd00047">
    <property type="entry name" value="PTPc"/>
    <property type="match status" value="1"/>
</dbReference>
<keyword evidence="4" id="KW-0904">Protein phosphatase</keyword>
<organism evidence="8 9">
    <name type="scientific">Panagrellus redivivus</name>
    <name type="common">Microworm</name>
    <dbReference type="NCBI Taxonomy" id="6233"/>
    <lineage>
        <taxon>Eukaryota</taxon>
        <taxon>Metazoa</taxon>
        <taxon>Ecdysozoa</taxon>
        <taxon>Nematoda</taxon>
        <taxon>Chromadorea</taxon>
        <taxon>Rhabditida</taxon>
        <taxon>Tylenchina</taxon>
        <taxon>Panagrolaimomorpha</taxon>
        <taxon>Panagrolaimoidea</taxon>
        <taxon>Panagrolaimidae</taxon>
        <taxon>Panagrellus</taxon>
    </lineage>
</organism>
<evidence type="ECO:0000259" key="7">
    <source>
        <dbReference type="PROSITE" id="PS50056"/>
    </source>
</evidence>
<evidence type="ECO:0000256" key="4">
    <source>
        <dbReference type="ARBA" id="ARBA00022912"/>
    </source>
</evidence>
<comment type="similarity">
    <text evidence="1">Belongs to the protein-tyrosine phosphatase family.</text>
</comment>
<dbReference type="InterPro" id="IPR029021">
    <property type="entry name" value="Prot-tyrosine_phosphatase-like"/>
</dbReference>
<dbReference type="SMART" id="SM00404">
    <property type="entry name" value="PTPc_motif"/>
    <property type="match status" value="1"/>
</dbReference>
<dbReference type="Pfam" id="PF00102">
    <property type="entry name" value="Y_phosphatase"/>
    <property type="match status" value="1"/>
</dbReference>
<reference evidence="8" key="1">
    <citation type="journal article" date="2013" name="Genetics">
        <title>The draft genome and transcriptome of Panagrellus redivivus are shaped by the harsh demands of a free-living lifestyle.</title>
        <authorList>
            <person name="Srinivasan J."/>
            <person name="Dillman A.R."/>
            <person name="Macchietto M.G."/>
            <person name="Heikkinen L."/>
            <person name="Lakso M."/>
            <person name="Fracchia K.M."/>
            <person name="Antoshechkin I."/>
            <person name="Mortazavi A."/>
            <person name="Wong G."/>
            <person name="Sternberg P.W."/>
        </authorList>
    </citation>
    <scope>NUCLEOTIDE SEQUENCE [LARGE SCALE GENOMIC DNA]</scope>
    <source>
        <strain evidence="8">MT8872</strain>
    </source>
</reference>
<dbReference type="Gene3D" id="3.90.190.10">
    <property type="entry name" value="Protein tyrosine phosphatase superfamily"/>
    <property type="match status" value="1"/>
</dbReference>
<feature type="compositionally biased region" description="Low complexity" evidence="5">
    <location>
        <begin position="34"/>
        <end position="48"/>
    </location>
</feature>
<dbReference type="SUPFAM" id="SSF52799">
    <property type="entry name" value="(Phosphotyrosine protein) phosphatases II"/>
    <property type="match status" value="1"/>
</dbReference>
<dbReference type="InterPro" id="IPR000242">
    <property type="entry name" value="PTP_cat"/>
</dbReference>
<name>A0A7E4W543_PANRE</name>
<feature type="compositionally biased region" description="Basic and acidic residues" evidence="5">
    <location>
        <begin position="1"/>
        <end position="11"/>
    </location>
</feature>
<feature type="compositionally biased region" description="Basic and acidic residues" evidence="5">
    <location>
        <begin position="19"/>
        <end position="30"/>
    </location>
</feature>
<dbReference type="InterPro" id="IPR016130">
    <property type="entry name" value="Tyr_Pase_AS"/>
</dbReference>
<dbReference type="GO" id="GO:0008045">
    <property type="term" value="P:motor neuron axon guidance"/>
    <property type="evidence" value="ECO:0007669"/>
    <property type="project" value="TreeGrafter"/>
</dbReference>
<feature type="region of interest" description="Disordered" evidence="5">
    <location>
        <begin position="1"/>
        <end position="48"/>
    </location>
</feature>
<dbReference type="SMART" id="SM00194">
    <property type="entry name" value="PTPc"/>
    <property type="match status" value="1"/>
</dbReference>
<dbReference type="InterPro" id="IPR003595">
    <property type="entry name" value="Tyr_Pase_cat"/>
</dbReference>
<dbReference type="GO" id="GO:0004725">
    <property type="term" value="F:protein tyrosine phosphatase activity"/>
    <property type="evidence" value="ECO:0007669"/>
    <property type="project" value="UniProtKB-EC"/>
</dbReference>
<dbReference type="AlphaFoldDB" id="A0A7E4W543"/>
<dbReference type="InterPro" id="IPR050348">
    <property type="entry name" value="Protein-Tyr_Phosphatase"/>
</dbReference>
<evidence type="ECO:0000256" key="5">
    <source>
        <dbReference type="SAM" id="MobiDB-lite"/>
    </source>
</evidence>
<keyword evidence="8" id="KW-1185">Reference proteome</keyword>
<accession>A0A7E4W543</accession>
<dbReference type="Proteomes" id="UP000492821">
    <property type="component" value="Unassembled WGS sequence"/>
</dbReference>
<dbReference type="EC" id="3.1.3.48" evidence="2"/>
<feature type="domain" description="Tyrosine specific protein phosphatases" evidence="7">
    <location>
        <begin position="279"/>
        <end position="357"/>
    </location>
</feature>
<evidence type="ECO:0000313" key="9">
    <source>
        <dbReference type="WBParaSite" id="Pan_g7235.t1"/>
    </source>
</evidence>
<dbReference type="WBParaSite" id="Pan_g7235.t1">
    <property type="protein sequence ID" value="Pan_g7235.t1"/>
    <property type="gene ID" value="Pan_g7235"/>
</dbReference>
<evidence type="ECO:0000256" key="2">
    <source>
        <dbReference type="ARBA" id="ARBA00013064"/>
    </source>
</evidence>
<evidence type="ECO:0000313" key="8">
    <source>
        <dbReference type="Proteomes" id="UP000492821"/>
    </source>
</evidence>
<dbReference type="InterPro" id="IPR000387">
    <property type="entry name" value="Tyr_Pase_dom"/>
</dbReference>
<dbReference type="PROSITE" id="PS00383">
    <property type="entry name" value="TYR_PHOSPHATASE_1"/>
    <property type="match status" value="1"/>
</dbReference>
<evidence type="ECO:0000259" key="6">
    <source>
        <dbReference type="PROSITE" id="PS50055"/>
    </source>
</evidence>